<dbReference type="RefSeq" id="WP_002597437.1">
    <property type="nucleotide sequence ID" value="NZ_CAUWHC010000004.1"/>
</dbReference>
<keyword evidence="3" id="KW-1185">Reference proteome</keyword>
<dbReference type="HOGENOM" id="CLU_3249500_0_0_9"/>
<evidence type="ECO:0000313" key="3">
    <source>
        <dbReference type="Proteomes" id="UP000013097"/>
    </source>
</evidence>
<dbReference type="PATRIC" id="fig|999411.4.peg.908"/>
<protein>
    <submittedName>
        <fullName evidence="2">Uncharacterized protein</fullName>
    </submittedName>
</protein>
<gene>
    <name evidence="2" type="ORF">HMPREF1092_00935</name>
</gene>
<accession>N9WF91</accession>
<comment type="caution">
    <text evidence="2">The sequence shown here is derived from an EMBL/GenBank/DDBJ whole genome shotgun (WGS) entry which is preliminary data.</text>
</comment>
<proteinExistence type="predicted"/>
<dbReference type="AlphaFoldDB" id="N9WF91"/>
<sequence>MARRKRRTTLTKKHHTKRHCTKRKSHSKKAKHELKITVHHKY</sequence>
<name>N9WF91_9CLOT</name>
<organism evidence="2 3">
    <name type="scientific">Clostridium thermobutyricum</name>
    <dbReference type="NCBI Taxonomy" id="29372"/>
    <lineage>
        <taxon>Bacteria</taxon>
        <taxon>Bacillati</taxon>
        <taxon>Bacillota</taxon>
        <taxon>Clostridia</taxon>
        <taxon>Eubacteriales</taxon>
        <taxon>Clostridiaceae</taxon>
        <taxon>Clostridium</taxon>
    </lineage>
</organism>
<dbReference type="Proteomes" id="UP000013097">
    <property type="component" value="Unassembled WGS sequence"/>
</dbReference>
<evidence type="ECO:0000256" key="1">
    <source>
        <dbReference type="SAM" id="MobiDB-lite"/>
    </source>
</evidence>
<dbReference type="EMBL" id="AGYT01000008">
    <property type="protein sequence ID" value="ENZ01701.1"/>
    <property type="molecule type" value="Genomic_DNA"/>
</dbReference>
<reference evidence="2 3" key="1">
    <citation type="submission" date="2013-01" db="EMBL/GenBank/DDBJ databases">
        <title>The Genome Sequence of Clostridium colicanis 209318.</title>
        <authorList>
            <consortium name="The Broad Institute Genome Sequencing Platform"/>
            <person name="Earl A."/>
            <person name="Ward D."/>
            <person name="Feldgarden M."/>
            <person name="Gevers D."/>
            <person name="Courvalin P."/>
            <person name="Lambert T."/>
            <person name="Walker B."/>
            <person name="Young S.K."/>
            <person name="Zeng Q."/>
            <person name="Gargeya S."/>
            <person name="Fitzgerald M."/>
            <person name="Haas B."/>
            <person name="Abouelleil A."/>
            <person name="Alvarado L."/>
            <person name="Arachchi H.M."/>
            <person name="Berlin A.M."/>
            <person name="Chapman S.B."/>
            <person name="Dewar J."/>
            <person name="Goldberg J."/>
            <person name="Griggs A."/>
            <person name="Gujja S."/>
            <person name="Hansen M."/>
            <person name="Howarth C."/>
            <person name="Imamovic A."/>
            <person name="Larimer J."/>
            <person name="McCowan C."/>
            <person name="Murphy C."/>
            <person name="Neiman D."/>
            <person name="Pearson M."/>
            <person name="Priest M."/>
            <person name="Roberts A."/>
            <person name="Saif S."/>
            <person name="Shea T."/>
            <person name="Sisk P."/>
            <person name="Sykes S."/>
            <person name="Wortman J."/>
            <person name="Nusbaum C."/>
            <person name="Birren B."/>
        </authorList>
    </citation>
    <scope>NUCLEOTIDE SEQUENCE [LARGE SCALE GENOMIC DNA]</scope>
    <source>
        <strain evidence="2 3">209318</strain>
    </source>
</reference>
<evidence type="ECO:0000313" key="2">
    <source>
        <dbReference type="EMBL" id="ENZ01701.1"/>
    </source>
</evidence>
<feature type="region of interest" description="Disordered" evidence="1">
    <location>
        <begin position="1"/>
        <end position="31"/>
    </location>
</feature>